<dbReference type="Proteomes" id="UP000076964">
    <property type="component" value="Unassembled WGS sequence"/>
</dbReference>
<reference evidence="2 3" key="1">
    <citation type="submission" date="2016-02" db="EMBL/GenBank/DDBJ databases">
        <title>Draft genome sequence of Thermodesulfatator sp. S606.</title>
        <authorList>
            <person name="Lai Q."/>
            <person name="Cao J."/>
            <person name="Dupont S."/>
            <person name="Shao Z."/>
            <person name="Jebbar M."/>
            <person name="Alain K."/>
        </authorList>
    </citation>
    <scope>NUCLEOTIDE SEQUENCE [LARGE SCALE GENOMIC DNA]</scope>
    <source>
        <strain evidence="2 3">S606</strain>
    </source>
</reference>
<name>A0A177E8L8_9BACT</name>
<dbReference type="SUPFAM" id="SSF46785">
    <property type="entry name" value="Winged helix' DNA-binding domain"/>
    <property type="match status" value="1"/>
</dbReference>
<dbReference type="Pfam" id="PF08679">
    <property type="entry name" value="DsrD"/>
    <property type="match status" value="1"/>
</dbReference>
<organism evidence="2 3">
    <name type="scientific">Thermodesulfatator autotrophicus</name>
    <dbReference type="NCBI Taxonomy" id="1795632"/>
    <lineage>
        <taxon>Bacteria</taxon>
        <taxon>Pseudomonadati</taxon>
        <taxon>Thermodesulfobacteriota</taxon>
        <taxon>Thermodesulfobacteria</taxon>
        <taxon>Thermodesulfobacteriales</taxon>
        <taxon>Thermodesulfatatoraceae</taxon>
        <taxon>Thermodesulfatator</taxon>
    </lineage>
</organism>
<proteinExistence type="predicted"/>
<feature type="domain" description="Dissimilatory sulphite reductase D" evidence="1">
    <location>
        <begin position="6"/>
        <end position="70"/>
    </location>
</feature>
<dbReference type="InterPro" id="IPR036390">
    <property type="entry name" value="WH_DNA-bd_sf"/>
</dbReference>
<dbReference type="Gene3D" id="1.10.10.10">
    <property type="entry name" value="Winged helix-like DNA-binding domain superfamily/Winged helix DNA-binding domain"/>
    <property type="match status" value="1"/>
</dbReference>
<dbReference type="OrthoDB" id="5459227at2"/>
<accession>A0A177E8L8</accession>
<evidence type="ECO:0000313" key="3">
    <source>
        <dbReference type="Proteomes" id="UP000076964"/>
    </source>
</evidence>
<dbReference type="RefSeq" id="WP_013907031.1">
    <property type="nucleotide sequence ID" value="NZ_LSFI01000026.1"/>
</dbReference>
<dbReference type="AlphaFoldDB" id="A0A177E8L8"/>
<dbReference type="STRING" id="1795632.TH606_06235"/>
<dbReference type="EMBL" id="LSFI01000026">
    <property type="protein sequence ID" value="OAG27562.1"/>
    <property type="molecule type" value="Genomic_DNA"/>
</dbReference>
<protein>
    <submittedName>
        <fullName evidence="2">Sulfite reductase</fullName>
    </submittedName>
</protein>
<dbReference type="InterPro" id="IPR014793">
    <property type="entry name" value="DsrD"/>
</dbReference>
<gene>
    <name evidence="2" type="ORF">TH606_06235</name>
</gene>
<evidence type="ECO:0000259" key="1">
    <source>
        <dbReference type="Pfam" id="PF08679"/>
    </source>
</evidence>
<evidence type="ECO:0000313" key="2">
    <source>
        <dbReference type="EMBL" id="OAG27562.1"/>
    </source>
</evidence>
<keyword evidence="3" id="KW-1185">Reference proteome</keyword>
<sequence length="79" mass="9057">MDIEEVKQKILEFMEKKAKSKSKIYLKDMQRAIPDAKPMLIKKAANQLVQEGKLEYFSTGSTVMYSLPGQDLEKGMTQE</sequence>
<comment type="caution">
    <text evidence="2">The sequence shown here is derived from an EMBL/GenBank/DDBJ whole genome shotgun (WGS) entry which is preliminary data.</text>
</comment>
<dbReference type="InterPro" id="IPR036388">
    <property type="entry name" value="WH-like_DNA-bd_sf"/>
</dbReference>